<protein>
    <submittedName>
        <fullName evidence="1">Uncharacterized protein</fullName>
    </submittedName>
</protein>
<name>A0AAV4SGL4_9ARAC</name>
<reference evidence="1 2" key="1">
    <citation type="submission" date="2021-06" db="EMBL/GenBank/DDBJ databases">
        <title>Caerostris darwini draft genome.</title>
        <authorList>
            <person name="Kono N."/>
            <person name="Arakawa K."/>
        </authorList>
    </citation>
    <scope>NUCLEOTIDE SEQUENCE [LARGE SCALE GENOMIC DNA]</scope>
</reference>
<evidence type="ECO:0000313" key="2">
    <source>
        <dbReference type="Proteomes" id="UP001054837"/>
    </source>
</evidence>
<accession>A0AAV4SGL4</accession>
<organism evidence="1 2">
    <name type="scientific">Caerostris darwini</name>
    <dbReference type="NCBI Taxonomy" id="1538125"/>
    <lineage>
        <taxon>Eukaryota</taxon>
        <taxon>Metazoa</taxon>
        <taxon>Ecdysozoa</taxon>
        <taxon>Arthropoda</taxon>
        <taxon>Chelicerata</taxon>
        <taxon>Arachnida</taxon>
        <taxon>Araneae</taxon>
        <taxon>Araneomorphae</taxon>
        <taxon>Entelegynae</taxon>
        <taxon>Araneoidea</taxon>
        <taxon>Araneidae</taxon>
        <taxon>Caerostris</taxon>
    </lineage>
</organism>
<sequence length="118" mass="13316">MGNIYRNRKLKTPPSPTYKERGSIIAFFLKPFPTGFSRLCKAEENSFTTLPFLHDNGISSPTCFERICTTSLATSSLLLGCKYWQSSQRLPSRGCFLKHDLPSIPGTRKKAIDKKEIV</sequence>
<proteinExistence type="predicted"/>
<evidence type="ECO:0000313" key="1">
    <source>
        <dbReference type="EMBL" id="GIY33300.1"/>
    </source>
</evidence>
<dbReference type="EMBL" id="BPLQ01007926">
    <property type="protein sequence ID" value="GIY33300.1"/>
    <property type="molecule type" value="Genomic_DNA"/>
</dbReference>
<gene>
    <name evidence="1" type="ORF">CDAR_382881</name>
</gene>
<dbReference type="Proteomes" id="UP001054837">
    <property type="component" value="Unassembled WGS sequence"/>
</dbReference>
<dbReference type="AlphaFoldDB" id="A0AAV4SGL4"/>
<comment type="caution">
    <text evidence="1">The sequence shown here is derived from an EMBL/GenBank/DDBJ whole genome shotgun (WGS) entry which is preliminary data.</text>
</comment>
<keyword evidence="2" id="KW-1185">Reference proteome</keyword>